<feature type="transmembrane region" description="Helical" evidence="10">
    <location>
        <begin position="30"/>
        <end position="52"/>
    </location>
</feature>
<protein>
    <recommendedName>
        <fullName evidence="10">Odorant receptor</fullName>
    </recommendedName>
</protein>
<dbReference type="InterPro" id="IPR004117">
    <property type="entry name" value="7tm6_olfct_rcpt"/>
</dbReference>
<evidence type="ECO:0000256" key="2">
    <source>
        <dbReference type="ARBA" id="ARBA00022475"/>
    </source>
</evidence>
<dbReference type="EMBL" id="CAACVG010015671">
    <property type="protein sequence ID" value="VEN64676.1"/>
    <property type="molecule type" value="Genomic_DNA"/>
</dbReference>
<dbReference type="GO" id="GO:0005549">
    <property type="term" value="F:odorant binding"/>
    <property type="evidence" value="ECO:0007669"/>
    <property type="project" value="InterPro"/>
</dbReference>
<evidence type="ECO:0000256" key="3">
    <source>
        <dbReference type="ARBA" id="ARBA00022606"/>
    </source>
</evidence>
<keyword evidence="7 10" id="KW-0472">Membrane</keyword>
<evidence type="ECO:0000256" key="5">
    <source>
        <dbReference type="ARBA" id="ARBA00022725"/>
    </source>
</evidence>
<keyword evidence="9 10" id="KW-0807">Transducer</keyword>
<keyword evidence="3 10" id="KW-0716">Sensory transduction</keyword>
<evidence type="ECO:0000256" key="10">
    <source>
        <dbReference type="RuleBase" id="RU351113"/>
    </source>
</evidence>
<comment type="caution">
    <text evidence="10">Lacks conserved residue(s) required for the propagation of feature annotation.</text>
</comment>
<evidence type="ECO:0000313" key="12">
    <source>
        <dbReference type="Proteomes" id="UP000410492"/>
    </source>
</evidence>
<dbReference type="AlphaFoldDB" id="A0A653DX23"/>
<evidence type="ECO:0000256" key="4">
    <source>
        <dbReference type="ARBA" id="ARBA00022692"/>
    </source>
</evidence>
<feature type="transmembrane region" description="Helical" evidence="10">
    <location>
        <begin position="264"/>
        <end position="283"/>
    </location>
</feature>
<dbReference type="PANTHER" id="PTHR21137">
    <property type="entry name" value="ODORANT RECEPTOR"/>
    <property type="match status" value="1"/>
</dbReference>
<dbReference type="GO" id="GO:0005886">
    <property type="term" value="C:plasma membrane"/>
    <property type="evidence" value="ECO:0007669"/>
    <property type="project" value="UniProtKB-SubCell"/>
</dbReference>
<keyword evidence="2" id="KW-1003">Cell membrane</keyword>
<name>A0A653DX23_CALMS</name>
<keyword evidence="12" id="KW-1185">Reference proteome</keyword>
<accession>A0A653DX23</accession>
<reference evidence="11 12" key="1">
    <citation type="submission" date="2019-01" db="EMBL/GenBank/DDBJ databases">
        <authorList>
            <person name="Sayadi A."/>
        </authorList>
    </citation>
    <scope>NUCLEOTIDE SEQUENCE [LARGE SCALE GENOMIC DNA]</scope>
</reference>
<evidence type="ECO:0000313" key="11">
    <source>
        <dbReference type="EMBL" id="VEN64676.1"/>
    </source>
</evidence>
<keyword evidence="8 10" id="KW-0675">Receptor</keyword>
<keyword evidence="6 10" id="KW-1133">Transmembrane helix</keyword>
<evidence type="ECO:0000256" key="1">
    <source>
        <dbReference type="ARBA" id="ARBA00004651"/>
    </source>
</evidence>
<organism evidence="11 12">
    <name type="scientific">Callosobruchus maculatus</name>
    <name type="common">Southern cowpea weevil</name>
    <name type="synonym">Pulse bruchid</name>
    <dbReference type="NCBI Taxonomy" id="64391"/>
    <lineage>
        <taxon>Eukaryota</taxon>
        <taxon>Metazoa</taxon>
        <taxon>Ecdysozoa</taxon>
        <taxon>Arthropoda</taxon>
        <taxon>Hexapoda</taxon>
        <taxon>Insecta</taxon>
        <taxon>Pterygota</taxon>
        <taxon>Neoptera</taxon>
        <taxon>Endopterygota</taxon>
        <taxon>Coleoptera</taxon>
        <taxon>Polyphaga</taxon>
        <taxon>Cucujiformia</taxon>
        <taxon>Chrysomeloidea</taxon>
        <taxon>Chrysomelidae</taxon>
        <taxon>Bruchinae</taxon>
        <taxon>Bruchini</taxon>
        <taxon>Callosobruchus</taxon>
    </lineage>
</organism>
<dbReference type="GO" id="GO:0004984">
    <property type="term" value="F:olfactory receptor activity"/>
    <property type="evidence" value="ECO:0007669"/>
    <property type="project" value="InterPro"/>
</dbReference>
<evidence type="ECO:0000256" key="9">
    <source>
        <dbReference type="ARBA" id="ARBA00023224"/>
    </source>
</evidence>
<evidence type="ECO:0000256" key="8">
    <source>
        <dbReference type="ARBA" id="ARBA00023170"/>
    </source>
</evidence>
<evidence type="ECO:0000256" key="6">
    <source>
        <dbReference type="ARBA" id="ARBA00022989"/>
    </source>
</evidence>
<dbReference type="Pfam" id="PF02949">
    <property type="entry name" value="7tm_6"/>
    <property type="match status" value="1"/>
</dbReference>
<dbReference type="PANTHER" id="PTHR21137:SF35">
    <property type="entry name" value="ODORANT RECEPTOR 19A-RELATED"/>
    <property type="match status" value="1"/>
</dbReference>
<dbReference type="Proteomes" id="UP000410492">
    <property type="component" value="Unassembled WGS sequence"/>
</dbReference>
<sequence>MPYHPEIEFCLKLQRVIIHDPRKGRIFSQWISFIIFDVLQIVVPGLTLISLIRANHVTVTGLIKIILNFTLFGHQMFRQATLFLNQRKLVYLLETTKKFWPMEDYEGETKKLKRNSNIYLCLASFYVTAANAKRHLRGNMSGLYIPQWMPRQAMFTIADICQLVGSISFVSYDIMVKTFIVLVTKDMELLNRKLLKFHDHQIYGDGRNSQLQLKECVDRYNLLREFCTVMNDVYARCMVVTFFSTTFACTVCLYMIMETLDPRILLDGIMHMATGLYFMAMFYCVPGQKLANQVEQFSINAYLSHWEDHPKENKNMLLVLTNIQTEFGIKAGGLIPMNMPTFMAVCRAIISYCMFFRTIDGAHN</sequence>
<dbReference type="GO" id="GO:0007165">
    <property type="term" value="P:signal transduction"/>
    <property type="evidence" value="ECO:0007669"/>
    <property type="project" value="UniProtKB-KW"/>
</dbReference>
<proteinExistence type="inferred from homology"/>
<gene>
    <name evidence="11" type="ORF">CALMAC_LOCUS21154</name>
</gene>
<dbReference type="OrthoDB" id="6617147at2759"/>
<comment type="subcellular location">
    <subcellularLocation>
        <location evidence="1 10">Cell membrane</location>
        <topology evidence="1 10">Multi-pass membrane protein</topology>
    </subcellularLocation>
</comment>
<keyword evidence="4 10" id="KW-0812">Transmembrane</keyword>
<evidence type="ECO:0000256" key="7">
    <source>
        <dbReference type="ARBA" id="ARBA00023136"/>
    </source>
</evidence>
<keyword evidence="5 10" id="KW-0552">Olfaction</keyword>
<comment type="similarity">
    <text evidence="10">Belongs to the insect chemoreceptor superfamily. Heteromeric odorant receptor channel (TC 1.A.69) family.</text>
</comment>
<feature type="transmembrane region" description="Helical" evidence="10">
    <location>
        <begin position="233"/>
        <end position="257"/>
    </location>
</feature>